<dbReference type="Proteomes" id="UP000504623">
    <property type="component" value="Unplaced"/>
</dbReference>
<evidence type="ECO:0000256" key="3">
    <source>
        <dbReference type="ARBA" id="ARBA00022490"/>
    </source>
</evidence>
<protein>
    <recommendedName>
        <fullName evidence="9">Coiled-coil domain-containing protein 89</fullName>
    </recommendedName>
</protein>
<evidence type="ECO:0000256" key="2">
    <source>
        <dbReference type="ARBA" id="ARBA00004496"/>
    </source>
</evidence>
<evidence type="ECO:0000256" key="5">
    <source>
        <dbReference type="ARBA" id="ARBA00023054"/>
    </source>
</evidence>
<evidence type="ECO:0000256" key="1">
    <source>
        <dbReference type="ARBA" id="ARBA00004123"/>
    </source>
</evidence>
<keyword evidence="5 10" id="KW-0175">Coiled coil</keyword>
<keyword evidence="6" id="KW-0539">Nucleus</keyword>
<feature type="region of interest" description="Disordered" evidence="11">
    <location>
        <begin position="1"/>
        <end position="33"/>
    </location>
</feature>
<comment type="subunit">
    <text evidence="8">Interacts with HEY1.</text>
</comment>
<name>A0A9B0TII6_CHRAS</name>
<dbReference type="PANTHER" id="PTHR34768">
    <property type="entry name" value="COILED-COIL DOMAIN-CONTAINING PROTEIN 89"/>
    <property type="match status" value="1"/>
</dbReference>
<reference evidence="13" key="1">
    <citation type="submission" date="2025-08" db="UniProtKB">
        <authorList>
            <consortium name="RefSeq"/>
        </authorList>
    </citation>
    <scope>IDENTIFICATION</scope>
    <source>
        <tissue evidence="13">Spleen</tissue>
    </source>
</reference>
<dbReference type="PANTHER" id="PTHR34768:SF1">
    <property type="entry name" value="COILED-COIL DOMAIN-CONTAINING PROTEIN 89"/>
    <property type="match status" value="1"/>
</dbReference>
<dbReference type="GO" id="GO:0005737">
    <property type="term" value="C:cytoplasm"/>
    <property type="evidence" value="ECO:0007669"/>
    <property type="project" value="UniProtKB-SubCell"/>
</dbReference>
<feature type="coiled-coil region" evidence="10">
    <location>
        <begin position="228"/>
        <end position="349"/>
    </location>
</feature>
<evidence type="ECO:0000256" key="4">
    <source>
        <dbReference type="ARBA" id="ARBA00022553"/>
    </source>
</evidence>
<evidence type="ECO:0000256" key="6">
    <source>
        <dbReference type="ARBA" id="ARBA00023242"/>
    </source>
</evidence>
<dbReference type="InterPro" id="IPR043450">
    <property type="entry name" value="CCDC89-like"/>
</dbReference>
<dbReference type="GO" id="GO:0005634">
    <property type="term" value="C:nucleus"/>
    <property type="evidence" value="ECO:0007669"/>
    <property type="project" value="UniProtKB-SubCell"/>
</dbReference>
<keyword evidence="12" id="KW-1185">Reference proteome</keyword>
<evidence type="ECO:0000313" key="12">
    <source>
        <dbReference type="Proteomes" id="UP000504623"/>
    </source>
</evidence>
<evidence type="ECO:0000256" key="11">
    <source>
        <dbReference type="SAM" id="MobiDB-lite"/>
    </source>
</evidence>
<dbReference type="GeneID" id="102812533"/>
<dbReference type="RefSeq" id="XP_006865032.1">
    <property type="nucleotide sequence ID" value="XM_006864970.1"/>
</dbReference>
<evidence type="ECO:0000313" key="13">
    <source>
        <dbReference type="RefSeq" id="XP_006865032.1"/>
    </source>
</evidence>
<gene>
    <name evidence="13" type="primary">CCDC89</name>
</gene>
<keyword evidence="4" id="KW-0597">Phosphoprotein</keyword>
<evidence type="ECO:0000256" key="10">
    <source>
        <dbReference type="SAM" id="Coils"/>
    </source>
</evidence>
<dbReference type="OrthoDB" id="10020070at2759"/>
<sequence length="376" mass="44303">MRVTVHQEAQVLKMDTPLQSTEEPLDKEENKLQNQDEELEFKELDGLKEALSNLRGLSEEEKSEKAMLRSRLEEQSQLICILKRRSDEALERCQILELLNTELEEKRMEEAEKLKAQDEQARKLEERFMTLAANHELMIRFKNEHKQQNVKLREENEKLRLENDNLFSQALKDQEAKVLQLTTQSEILTKELETLKQSCLQDARQAQAREKELLELQSQQACVHTKETNQLRSQLHSLKQQHQQAVEQMAKAEAVHSHLNQELQTKLQLVTREKEELLQLSMERGKVLQNKQAEIRQLEEKLETTDMARRHALERFELEAVAVDSNLRVRELQRKVDGIQEAYDELRLQSEAFKKHSLDLLSKERELNAKLRHLFP</sequence>
<evidence type="ECO:0000256" key="7">
    <source>
        <dbReference type="ARBA" id="ARBA00038323"/>
    </source>
</evidence>
<evidence type="ECO:0000256" key="8">
    <source>
        <dbReference type="ARBA" id="ARBA00038701"/>
    </source>
</evidence>
<accession>A0A9B0TII6</accession>
<proteinExistence type="inferred from homology"/>
<comment type="similarity">
    <text evidence="7">Belongs to the CCDC89 family.</text>
</comment>
<keyword evidence="3" id="KW-0963">Cytoplasm</keyword>
<organism evidence="12 13">
    <name type="scientific">Chrysochloris asiatica</name>
    <name type="common">Cape golden mole</name>
    <dbReference type="NCBI Taxonomy" id="185453"/>
    <lineage>
        <taxon>Eukaryota</taxon>
        <taxon>Metazoa</taxon>
        <taxon>Chordata</taxon>
        <taxon>Craniata</taxon>
        <taxon>Vertebrata</taxon>
        <taxon>Euteleostomi</taxon>
        <taxon>Mammalia</taxon>
        <taxon>Eutheria</taxon>
        <taxon>Afrotheria</taxon>
        <taxon>Chrysochloridae</taxon>
        <taxon>Chrysochlorinae</taxon>
        <taxon>Chrysochloris</taxon>
    </lineage>
</organism>
<comment type="subcellular location">
    <subcellularLocation>
        <location evidence="2">Cytoplasm</location>
    </subcellularLocation>
    <subcellularLocation>
        <location evidence="1">Nucleus</location>
    </subcellularLocation>
</comment>
<dbReference type="AlphaFoldDB" id="A0A9B0TII6"/>
<evidence type="ECO:0000256" key="9">
    <source>
        <dbReference type="ARBA" id="ARBA00039937"/>
    </source>
</evidence>
<dbReference type="CTD" id="220388"/>